<keyword evidence="3" id="KW-1185">Reference proteome</keyword>
<dbReference type="HOGENOM" id="CLU_049223_1_0_1"/>
<dbReference type="GO" id="GO:0005763">
    <property type="term" value="C:mitochondrial small ribosomal subunit"/>
    <property type="evidence" value="ECO:0007669"/>
    <property type="project" value="TreeGrafter"/>
</dbReference>
<dbReference type="AlphaFoldDB" id="V5GDD1"/>
<evidence type="ECO:0000313" key="2">
    <source>
        <dbReference type="EMBL" id="GAE00092.1"/>
    </source>
</evidence>
<sequence>MPPRISSSRVSNSLLPYLSSQSTCPSSSSSSLLSLPAHTSSTSSCTSSRRPFSSTLSSQTRLRNQMFEWLNTEGAALKHHIPGTTNYLTDIKDRKAKSQEKQGEQAADGSAAVEGAASGASAPEERSRTPRPFPLNPSFISEPVLSEELRNEIYQRVVVQKRSVRAVSVELGVDMRRVGAVVRLVELEKRWKREGKPLALPYARAVREMVPTTPLAEKGQPQVPHESINDLPVHRLTDPQIFYPVSESRQFTRIDAGRVFSGAPALEHSREAELRNADPADITSQLTRHPEEVERVGKGADEIQVLQPADVRIPHPHLISFERDRRANPSEHRERMKRYEQRLKEEEAAEQERKKHAQERREKQIAHVEPDSSRFEFRFKDVVVSKETTGADGRGSAAPGRRYGVPSYDRKKGSVKIPTKVEV</sequence>
<dbReference type="GO" id="GO:0032543">
    <property type="term" value="P:mitochondrial translation"/>
    <property type="evidence" value="ECO:0007669"/>
    <property type="project" value="TreeGrafter"/>
</dbReference>
<dbReference type="EMBL" id="BAUL01000354">
    <property type="protein sequence ID" value="GAE00092.1"/>
    <property type="molecule type" value="Genomic_DNA"/>
</dbReference>
<dbReference type="PANTHER" id="PTHR28158:SF1">
    <property type="entry name" value="SMALL RIBOSOMAL SUBUNIT PROTEIN MS45"/>
    <property type="match status" value="1"/>
</dbReference>
<accession>V5GDD1</accession>
<comment type="caution">
    <text evidence="2">The sequence shown here is derived from an EMBL/GenBank/DDBJ whole genome shotgun (WGS) entry which is preliminary data.</text>
</comment>
<dbReference type="InterPro" id="IPR021036">
    <property type="entry name" value="Ribosomal_mS45"/>
</dbReference>
<dbReference type="InParanoid" id="V5GDD1"/>
<dbReference type="Proteomes" id="UP000018001">
    <property type="component" value="Unassembled WGS sequence"/>
</dbReference>
<feature type="region of interest" description="Disordered" evidence="1">
    <location>
        <begin position="345"/>
        <end position="369"/>
    </location>
</feature>
<evidence type="ECO:0000256" key="1">
    <source>
        <dbReference type="SAM" id="MobiDB-lite"/>
    </source>
</evidence>
<feature type="region of interest" description="Disordered" evidence="1">
    <location>
        <begin position="27"/>
        <end position="57"/>
    </location>
</feature>
<feature type="region of interest" description="Disordered" evidence="1">
    <location>
        <begin position="95"/>
        <end position="135"/>
    </location>
</feature>
<dbReference type="Pfam" id="PF12298">
    <property type="entry name" value="Bot1p"/>
    <property type="match status" value="1"/>
</dbReference>
<dbReference type="eggNOG" id="ENOG502QVMS">
    <property type="taxonomic scope" value="Eukaryota"/>
</dbReference>
<gene>
    <name evidence="2" type="ORF">PVAR5_8827</name>
</gene>
<dbReference type="PANTHER" id="PTHR28158">
    <property type="entry name" value="37S RIBOSOMAL PROTEIN S35, MITOCHONDRIAL"/>
    <property type="match status" value="1"/>
</dbReference>
<organism evidence="2 3">
    <name type="scientific">Byssochlamys spectabilis (strain No. 5 / NBRC 109023)</name>
    <name type="common">Paecilomyces variotii</name>
    <dbReference type="NCBI Taxonomy" id="1356009"/>
    <lineage>
        <taxon>Eukaryota</taxon>
        <taxon>Fungi</taxon>
        <taxon>Dikarya</taxon>
        <taxon>Ascomycota</taxon>
        <taxon>Pezizomycotina</taxon>
        <taxon>Eurotiomycetes</taxon>
        <taxon>Eurotiomycetidae</taxon>
        <taxon>Eurotiales</taxon>
        <taxon>Thermoascaceae</taxon>
        <taxon>Paecilomyces</taxon>
    </lineage>
</organism>
<dbReference type="OrthoDB" id="10052321at2759"/>
<evidence type="ECO:0008006" key="4">
    <source>
        <dbReference type="Google" id="ProtNLM"/>
    </source>
</evidence>
<name>V5GDD1_BYSSN</name>
<feature type="compositionally biased region" description="Low complexity" evidence="1">
    <location>
        <begin position="106"/>
        <end position="122"/>
    </location>
</feature>
<evidence type="ECO:0000313" key="3">
    <source>
        <dbReference type="Proteomes" id="UP000018001"/>
    </source>
</evidence>
<dbReference type="GO" id="GO:0003735">
    <property type="term" value="F:structural constituent of ribosome"/>
    <property type="evidence" value="ECO:0007669"/>
    <property type="project" value="TreeGrafter"/>
</dbReference>
<proteinExistence type="predicted"/>
<protein>
    <recommendedName>
        <fullName evidence="4">Eukaryotic mitochondrial regulator protein-domain-containing protein</fullName>
    </recommendedName>
</protein>
<feature type="region of interest" description="Disordered" evidence="1">
    <location>
        <begin position="386"/>
        <end position="423"/>
    </location>
</feature>
<reference evidence="3" key="1">
    <citation type="journal article" date="2014" name="Genome Announc.">
        <title>Draft genome sequence of the formaldehyde-resistant fungus Byssochlamys spectabilis No. 5 (anamorph Paecilomyces variotii No. 5) (NBRC109023).</title>
        <authorList>
            <person name="Oka T."/>
            <person name="Ekino K."/>
            <person name="Fukuda K."/>
            <person name="Nomura Y."/>
        </authorList>
    </citation>
    <scope>NUCLEOTIDE SEQUENCE [LARGE SCALE GENOMIC DNA]</scope>
    <source>
        <strain evidence="3">No. 5 / NBRC 109023</strain>
    </source>
</reference>